<feature type="transmembrane region" description="Helical" evidence="8">
    <location>
        <begin position="100"/>
        <end position="121"/>
    </location>
</feature>
<reference evidence="9" key="1">
    <citation type="submission" date="2021-11" db="EMBL/GenBank/DDBJ databases">
        <authorList>
            <consortium name="Genoscope - CEA"/>
            <person name="William W."/>
        </authorList>
    </citation>
    <scope>NUCLEOTIDE SEQUENCE</scope>
</reference>
<dbReference type="PROSITE" id="PS51257">
    <property type="entry name" value="PROKAR_LIPOPROTEIN"/>
    <property type="match status" value="1"/>
</dbReference>
<dbReference type="SUPFAM" id="SSF103473">
    <property type="entry name" value="MFS general substrate transporter"/>
    <property type="match status" value="1"/>
</dbReference>
<keyword evidence="10" id="KW-1185">Reference proteome</keyword>
<feature type="transmembrane region" description="Helical" evidence="8">
    <location>
        <begin position="188"/>
        <end position="207"/>
    </location>
</feature>
<dbReference type="InterPro" id="IPR036259">
    <property type="entry name" value="MFS_trans_sf"/>
</dbReference>
<evidence type="ECO:0000256" key="6">
    <source>
        <dbReference type="ARBA" id="ARBA00022989"/>
    </source>
</evidence>
<evidence type="ECO:0000256" key="5">
    <source>
        <dbReference type="ARBA" id="ARBA00022970"/>
    </source>
</evidence>
<protein>
    <submittedName>
        <fullName evidence="9">Uncharacterized protein</fullName>
    </submittedName>
</protein>
<comment type="caution">
    <text evidence="9">The sequence shown here is derived from an EMBL/GenBank/DDBJ whole genome shotgun (WGS) entry which is preliminary data.</text>
</comment>
<dbReference type="Proteomes" id="UP000789595">
    <property type="component" value="Unassembled WGS sequence"/>
</dbReference>
<evidence type="ECO:0000256" key="4">
    <source>
        <dbReference type="ARBA" id="ARBA00022692"/>
    </source>
</evidence>
<keyword evidence="4 8" id="KW-0812">Transmembrane</keyword>
<organism evidence="9 10">
    <name type="scientific">Pelagomonas calceolata</name>
    <dbReference type="NCBI Taxonomy" id="35677"/>
    <lineage>
        <taxon>Eukaryota</taxon>
        <taxon>Sar</taxon>
        <taxon>Stramenopiles</taxon>
        <taxon>Ochrophyta</taxon>
        <taxon>Pelagophyceae</taxon>
        <taxon>Pelagomonadales</taxon>
        <taxon>Pelagomonadaceae</taxon>
        <taxon>Pelagomonas</taxon>
    </lineage>
</organism>
<feature type="transmembrane region" description="Helical" evidence="8">
    <location>
        <begin position="254"/>
        <end position="276"/>
    </location>
</feature>
<dbReference type="GO" id="GO:0006865">
    <property type="term" value="P:amino acid transport"/>
    <property type="evidence" value="ECO:0007669"/>
    <property type="project" value="UniProtKB-KW"/>
</dbReference>
<evidence type="ECO:0000256" key="8">
    <source>
        <dbReference type="SAM" id="Phobius"/>
    </source>
</evidence>
<evidence type="ECO:0000256" key="1">
    <source>
        <dbReference type="ARBA" id="ARBA00004141"/>
    </source>
</evidence>
<comment type="subcellular location">
    <subcellularLocation>
        <location evidence="1">Membrane</location>
        <topology evidence="1">Multi-pass membrane protein</topology>
    </subcellularLocation>
</comment>
<dbReference type="EMBL" id="CAKKNE010000006">
    <property type="protein sequence ID" value="CAH0380287.1"/>
    <property type="molecule type" value="Genomic_DNA"/>
</dbReference>
<dbReference type="InterPro" id="IPR052599">
    <property type="entry name" value="SLC43A_AATransporter"/>
</dbReference>
<evidence type="ECO:0000313" key="10">
    <source>
        <dbReference type="Proteomes" id="UP000789595"/>
    </source>
</evidence>
<dbReference type="GO" id="GO:0016020">
    <property type="term" value="C:membrane"/>
    <property type="evidence" value="ECO:0007669"/>
    <property type="project" value="UniProtKB-SubCell"/>
</dbReference>
<dbReference type="AlphaFoldDB" id="A0A8J2SU48"/>
<evidence type="ECO:0000256" key="3">
    <source>
        <dbReference type="ARBA" id="ARBA00022448"/>
    </source>
</evidence>
<accession>A0A8J2SU48</accession>
<keyword evidence="3" id="KW-0813">Transport</keyword>
<name>A0A8J2SU48_9STRA</name>
<feature type="transmembrane region" description="Helical" evidence="8">
    <location>
        <begin position="127"/>
        <end position="147"/>
    </location>
</feature>
<keyword evidence="5" id="KW-0029">Amino-acid transport</keyword>
<dbReference type="OrthoDB" id="330047at2759"/>
<comment type="similarity">
    <text evidence="2">Belongs to the SLC43A transporter (TC 2.A.1.44) family.</text>
</comment>
<evidence type="ECO:0000256" key="2">
    <source>
        <dbReference type="ARBA" id="ARBA00006595"/>
    </source>
</evidence>
<evidence type="ECO:0000256" key="7">
    <source>
        <dbReference type="ARBA" id="ARBA00023136"/>
    </source>
</evidence>
<feature type="transmembrane region" description="Helical" evidence="8">
    <location>
        <begin position="25"/>
        <end position="47"/>
    </location>
</feature>
<dbReference type="PANTHER" id="PTHR20772:SF2">
    <property type="entry name" value="PROTEIN FMP42"/>
    <property type="match status" value="1"/>
</dbReference>
<keyword evidence="7 8" id="KW-0472">Membrane</keyword>
<keyword evidence="6 8" id="KW-1133">Transmembrane helix</keyword>
<dbReference type="Gene3D" id="1.20.1250.20">
    <property type="entry name" value="MFS general substrate transporter like domains"/>
    <property type="match status" value="1"/>
</dbReference>
<proteinExistence type="inferred from homology"/>
<gene>
    <name evidence="9" type="ORF">PECAL_6P19290</name>
</gene>
<feature type="transmembrane region" description="Helical" evidence="8">
    <location>
        <begin position="74"/>
        <end position="93"/>
    </location>
</feature>
<feature type="transmembrane region" description="Helical" evidence="8">
    <location>
        <begin position="159"/>
        <end position="182"/>
    </location>
</feature>
<evidence type="ECO:0000313" key="9">
    <source>
        <dbReference type="EMBL" id="CAH0380287.1"/>
    </source>
</evidence>
<sequence>MRDDEETSAASKPPPQQASCGARHLIVTLAFTTSCCLSGVVFGWPALAVALKREGAYADKCADDDDECKSQEVALARVFTIGVLCMFGARLPVGLALDRLGARVTVVITLLGAAIGALLFASKYYAVGFALITGCANGVHVGSMHLAQLFSGREGSVTTIFNGAHQMGSLVFLAFLGIYGSGVSLSSIFRGYAACLAGFALLHGCVIQPSTRYRKGDHVSLTCAVPCLRAHQSVDEENKPGFVASAKAVIKHTVFVPLLAYKATILLSLQFFVAMLQPR</sequence>
<dbReference type="PANTHER" id="PTHR20772">
    <property type="entry name" value="PROTEIN FMP42"/>
    <property type="match status" value="1"/>
</dbReference>